<dbReference type="EMBL" id="JAGPXC010000009">
    <property type="protein sequence ID" value="KAH6646634.1"/>
    <property type="molecule type" value="Genomic_DNA"/>
</dbReference>
<dbReference type="PROSITE" id="PS00137">
    <property type="entry name" value="SUBTILASE_HIS"/>
    <property type="match status" value="1"/>
</dbReference>
<dbReference type="SUPFAM" id="SSF52743">
    <property type="entry name" value="Subtilisin-like"/>
    <property type="match status" value="1"/>
</dbReference>
<dbReference type="PROSITE" id="PS51892">
    <property type="entry name" value="SUBTILASE"/>
    <property type="match status" value="1"/>
</dbReference>
<feature type="domain" description="Peptidase S8/S53" evidence="9">
    <location>
        <begin position="158"/>
        <end position="371"/>
    </location>
</feature>
<dbReference type="CDD" id="cd04077">
    <property type="entry name" value="Peptidases_S8_PCSK9_ProteinaseK_like"/>
    <property type="match status" value="1"/>
</dbReference>
<dbReference type="Pfam" id="PF00082">
    <property type="entry name" value="Peptidase_S8"/>
    <property type="match status" value="1"/>
</dbReference>
<dbReference type="PRINTS" id="PR00723">
    <property type="entry name" value="SUBTILISIN"/>
</dbReference>
<dbReference type="InterPro" id="IPR050131">
    <property type="entry name" value="Peptidase_S8_subtilisin-like"/>
</dbReference>
<comment type="caution">
    <text evidence="11">The sequence shown here is derived from an EMBL/GenBank/DDBJ whole genome shotgun (WGS) entry which is preliminary data.</text>
</comment>
<dbReference type="PANTHER" id="PTHR43806">
    <property type="entry name" value="PEPTIDASE S8"/>
    <property type="match status" value="1"/>
</dbReference>
<gene>
    <name evidence="11" type="ORF">BKA67DRAFT_649906</name>
</gene>
<dbReference type="InterPro" id="IPR023828">
    <property type="entry name" value="Peptidase_S8_Ser-AS"/>
</dbReference>
<dbReference type="PROSITE" id="PS00136">
    <property type="entry name" value="SUBTILASE_ASP"/>
    <property type="match status" value="1"/>
</dbReference>
<comment type="similarity">
    <text evidence="1 6 7">Belongs to the peptidase S8 family.</text>
</comment>
<dbReference type="Gene3D" id="3.30.70.80">
    <property type="entry name" value="Peptidase S8 propeptide/proteinase inhibitor I9"/>
    <property type="match status" value="1"/>
</dbReference>
<dbReference type="GeneID" id="70134921"/>
<dbReference type="InterPro" id="IPR034193">
    <property type="entry name" value="PCSK9_ProteinaseK-like"/>
</dbReference>
<feature type="domain" description="Inhibitor I9" evidence="10">
    <location>
        <begin position="35"/>
        <end position="113"/>
    </location>
</feature>
<evidence type="ECO:0000259" key="10">
    <source>
        <dbReference type="Pfam" id="PF05922"/>
    </source>
</evidence>
<accession>A0A9P8RIT6</accession>
<keyword evidence="5 6" id="KW-0720">Serine protease</keyword>
<evidence type="ECO:0000256" key="3">
    <source>
        <dbReference type="ARBA" id="ARBA00022729"/>
    </source>
</evidence>
<feature type="signal peptide" evidence="8">
    <location>
        <begin position="1"/>
        <end position="20"/>
    </location>
</feature>
<protein>
    <submittedName>
        <fullName evidence="11">Alkaline protease</fullName>
    </submittedName>
</protein>
<reference evidence="11" key="1">
    <citation type="journal article" date="2021" name="Nat. Commun.">
        <title>Genetic determinants of endophytism in the Arabidopsis root mycobiome.</title>
        <authorList>
            <person name="Mesny F."/>
            <person name="Miyauchi S."/>
            <person name="Thiergart T."/>
            <person name="Pickel B."/>
            <person name="Atanasova L."/>
            <person name="Karlsson M."/>
            <person name="Huettel B."/>
            <person name="Barry K.W."/>
            <person name="Haridas S."/>
            <person name="Chen C."/>
            <person name="Bauer D."/>
            <person name="Andreopoulos W."/>
            <person name="Pangilinan J."/>
            <person name="LaButti K."/>
            <person name="Riley R."/>
            <person name="Lipzen A."/>
            <person name="Clum A."/>
            <person name="Drula E."/>
            <person name="Henrissat B."/>
            <person name="Kohler A."/>
            <person name="Grigoriev I.V."/>
            <person name="Martin F.M."/>
            <person name="Hacquard S."/>
        </authorList>
    </citation>
    <scope>NUCLEOTIDE SEQUENCE</scope>
    <source>
        <strain evidence="11">MPI-SDFR-AT-0073</strain>
    </source>
</reference>
<keyword evidence="3 8" id="KW-0732">Signal</keyword>
<evidence type="ECO:0000256" key="4">
    <source>
        <dbReference type="ARBA" id="ARBA00022801"/>
    </source>
</evidence>
<dbReference type="Proteomes" id="UP000758603">
    <property type="component" value="Unassembled WGS sequence"/>
</dbReference>
<organism evidence="11 12">
    <name type="scientific">Truncatella angustata</name>
    <dbReference type="NCBI Taxonomy" id="152316"/>
    <lineage>
        <taxon>Eukaryota</taxon>
        <taxon>Fungi</taxon>
        <taxon>Dikarya</taxon>
        <taxon>Ascomycota</taxon>
        <taxon>Pezizomycotina</taxon>
        <taxon>Sordariomycetes</taxon>
        <taxon>Xylariomycetidae</taxon>
        <taxon>Amphisphaeriales</taxon>
        <taxon>Sporocadaceae</taxon>
        <taxon>Truncatella</taxon>
    </lineage>
</organism>
<dbReference type="Pfam" id="PF05922">
    <property type="entry name" value="Inhibitor_I9"/>
    <property type="match status" value="1"/>
</dbReference>
<keyword evidence="12" id="KW-1185">Reference proteome</keyword>
<evidence type="ECO:0000256" key="5">
    <source>
        <dbReference type="ARBA" id="ARBA00022825"/>
    </source>
</evidence>
<feature type="active site" description="Charge relay system" evidence="6">
    <location>
        <position position="166"/>
    </location>
</feature>
<keyword evidence="2 6" id="KW-0645">Protease</keyword>
<proteinExistence type="inferred from homology"/>
<dbReference type="PANTHER" id="PTHR43806:SF58">
    <property type="entry name" value="ALKALINE PROTEASE 1-RELATED"/>
    <property type="match status" value="1"/>
</dbReference>
<dbReference type="InterPro" id="IPR037045">
    <property type="entry name" value="S8pro/Inhibitor_I9_sf"/>
</dbReference>
<evidence type="ECO:0000259" key="9">
    <source>
        <dbReference type="Pfam" id="PF00082"/>
    </source>
</evidence>
<evidence type="ECO:0000256" key="8">
    <source>
        <dbReference type="SAM" id="SignalP"/>
    </source>
</evidence>
<evidence type="ECO:0000256" key="6">
    <source>
        <dbReference type="PROSITE-ProRule" id="PRU01240"/>
    </source>
</evidence>
<dbReference type="PROSITE" id="PS00138">
    <property type="entry name" value="SUBTILASE_SER"/>
    <property type="match status" value="1"/>
</dbReference>
<dbReference type="GO" id="GO:0006508">
    <property type="term" value="P:proteolysis"/>
    <property type="evidence" value="ECO:0007669"/>
    <property type="project" value="UniProtKB-KW"/>
</dbReference>
<dbReference type="OrthoDB" id="206201at2759"/>
<dbReference type="RefSeq" id="XP_045953148.1">
    <property type="nucleotide sequence ID" value="XM_046106030.1"/>
</dbReference>
<evidence type="ECO:0000313" key="11">
    <source>
        <dbReference type="EMBL" id="KAH6646634.1"/>
    </source>
</evidence>
<feature type="chain" id="PRO_5040199231" evidence="8">
    <location>
        <begin position="21"/>
        <end position="409"/>
    </location>
</feature>
<feature type="active site" description="Charge relay system" evidence="6">
    <location>
        <position position="353"/>
    </location>
</feature>
<evidence type="ECO:0000256" key="1">
    <source>
        <dbReference type="ARBA" id="ARBA00011073"/>
    </source>
</evidence>
<evidence type="ECO:0000313" key="12">
    <source>
        <dbReference type="Proteomes" id="UP000758603"/>
    </source>
</evidence>
<evidence type="ECO:0000256" key="7">
    <source>
        <dbReference type="RuleBase" id="RU003355"/>
    </source>
</evidence>
<dbReference type="InterPro" id="IPR022398">
    <property type="entry name" value="Peptidase_S8_His-AS"/>
</dbReference>
<dbReference type="InterPro" id="IPR023827">
    <property type="entry name" value="Peptidase_S8_Asp-AS"/>
</dbReference>
<dbReference type="InterPro" id="IPR000209">
    <property type="entry name" value="Peptidase_S8/S53_dom"/>
</dbReference>
<dbReference type="GO" id="GO:0004252">
    <property type="term" value="F:serine-type endopeptidase activity"/>
    <property type="evidence" value="ECO:0007669"/>
    <property type="project" value="UniProtKB-UniRule"/>
</dbReference>
<dbReference type="AlphaFoldDB" id="A0A9P8RIT6"/>
<keyword evidence="4 6" id="KW-0378">Hydrolase</keyword>
<dbReference type="InterPro" id="IPR015500">
    <property type="entry name" value="Peptidase_S8_subtilisin-rel"/>
</dbReference>
<feature type="active site" description="Charge relay system" evidence="6">
    <location>
        <position position="197"/>
    </location>
</feature>
<dbReference type="InterPro" id="IPR036852">
    <property type="entry name" value="Peptidase_S8/S53_dom_sf"/>
</dbReference>
<dbReference type="InterPro" id="IPR010259">
    <property type="entry name" value="S8pro/Inhibitor_I9"/>
</dbReference>
<evidence type="ECO:0000256" key="2">
    <source>
        <dbReference type="ARBA" id="ARBA00022670"/>
    </source>
</evidence>
<sequence>MVNFQQFIIVVAALSPLTSAVPKRQQQKREVIQDRYIVTLKNNISTADVRNHLDWVDSMHSLKFGKRKAAGVDKTYNIQDWNAYAGEFDSDTIEEIKSDAAVASVEEDQVWYIFNGSSKTDHIARALATQTNTTWGLATVSHREPDFTSYVYDSTAGSGTYAYIVDSGILTTHIEFGGRASYGYNAVGGPNVDSYGHGTHVAGIISGATYGVSKLTKDIAVKVFEGESTLVSIILDGYSWAVNDITSKSRQSKSVISISISGRYSAIFNDAIDVAYSSGILTVVAAGNEATDAAIVSPASAPHALTVGALDSNWSEADYSNYGPILDIYAPGTEILSAWIGSDTDTYIDSGTSMATPHVTGLALYLMALEGLSGPDAVIARIKSLATSDMITGLSSGSPNLILCNGQGT</sequence>
<dbReference type="SUPFAM" id="SSF54897">
    <property type="entry name" value="Protease propeptides/inhibitors"/>
    <property type="match status" value="1"/>
</dbReference>
<dbReference type="GO" id="GO:0005576">
    <property type="term" value="C:extracellular region"/>
    <property type="evidence" value="ECO:0007669"/>
    <property type="project" value="UniProtKB-ARBA"/>
</dbReference>
<dbReference type="Gene3D" id="3.40.50.200">
    <property type="entry name" value="Peptidase S8/S53 domain"/>
    <property type="match status" value="1"/>
</dbReference>
<dbReference type="FunFam" id="3.40.50.200:FF:000014">
    <property type="entry name" value="Proteinase K"/>
    <property type="match status" value="1"/>
</dbReference>
<name>A0A9P8RIT6_9PEZI</name>